<organism evidence="1 2">
    <name type="scientific">Reticulomyxa filosa</name>
    <dbReference type="NCBI Taxonomy" id="46433"/>
    <lineage>
        <taxon>Eukaryota</taxon>
        <taxon>Sar</taxon>
        <taxon>Rhizaria</taxon>
        <taxon>Retaria</taxon>
        <taxon>Foraminifera</taxon>
        <taxon>Monothalamids</taxon>
        <taxon>Reticulomyxidae</taxon>
        <taxon>Reticulomyxa</taxon>
    </lineage>
</organism>
<dbReference type="Proteomes" id="UP000023152">
    <property type="component" value="Unassembled WGS sequence"/>
</dbReference>
<name>X6M6P6_RETFI</name>
<reference evidence="1 2" key="1">
    <citation type="journal article" date="2013" name="Curr. Biol.">
        <title>The Genome of the Foraminiferan Reticulomyxa filosa.</title>
        <authorList>
            <person name="Glockner G."/>
            <person name="Hulsmann N."/>
            <person name="Schleicher M."/>
            <person name="Noegel A.A."/>
            <person name="Eichinger L."/>
            <person name="Gallinger C."/>
            <person name="Pawlowski J."/>
            <person name="Sierra R."/>
            <person name="Euteneuer U."/>
            <person name="Pillet L."/>
            <person name="Moustafa A."/>
            <person name="Platzer M."/>
            <person name="Groth M."/>
            <person name="Szafranski K."/>
            <person name="Schliwa M."/>
        </authorList>
    </citation>
    <scope>NUCLEOTIDE SEQUENCE [LARGE SCALE GENOMIC DNA]</scope>
</reference>
<comment type="caution">
    <text evidence="1">The sequence shown here is derived from an EMBL/GenBank/DDBJ whole genome shotgun (WGS) entry which is preliminary data.</text>
</comment>
<evidence type="ECO:0000313" key="1">
    <source>
        <dbReference type="EMBL" id="ETO09137.1"/>
    </source>
</evidence>
<accession>X6M6P6</accession>
<evidence type="ECO:0000313" key="2">
    <source>
        <dbReference type="Proteomes" id="UP000023152"/>
    </source>
</evidence>
<dbReference type="EMBL" id="ASPP01024323">
    <property type="protein sequence ID" value="ETO09137.1"/>
    <property type="molecule type" value="Genomic_DNA"/>
</dbReference>
<gene>
    <name evidence="1" type="ORF">RFI_28249</name>
</gene>
<dbReference type="AlphaFoldDB" id="X6M6P6"/>
<keyword evidence="2" id="KW-1185">Reference proteome</keyword>
<protein>
    <submittedName>
        <fullName evidence="1">Uncharacterized protein</fullName>
    </submittedName>
</protein>
<proteinExistence type="predicted"/>
<sequence>MEYFSRKQTNNKTSPIKIYGYLDDVIFIINKEIPFKTFINETLKDLYDPLWQVKVAISNKTKFLDIILETSYKNLSLEINFPEIAKEVQEAPKNFPKKFQEINTSMIISYEIVIKENAPMTIIYSPHTKPELNNKQRYAHPASYGKKSWYKQNCYNSALRMYRLSRNKEVFDKAIHETRLQLINCGFNLFNTTKFTYKFFLTQKPKLKKEYKNYSECLRIYIPFDTNTDRTFIKNTIKKYNPLTQTQISYRKNTNVSQIIKNILNQINKKSKDKNKAKLDFIISIIHQDNINWES</sequence>